<evidence type="ECO:0000313" key="3">
    <source>
        <dbReference type="Proteomes" id="UP000177690"/>
    </source>
</evidence>
<feature type="transmembrane region" description="Helical" evidence="1">
    <location>
        <begin position="49"/>
        <end position="68"/>
    </location>
</feature>
<reference evidence="2 3" key="1">
    <citation type="journal article" date="2016" name="Nat. Commun.">
        <title>Thousands of microbial genomes shed light on interconnected biogeochemical processes in an aquifer system.</title>
        <authorList>
            <person name="Anantharaman K."/>
            <person name="Brown C.T."/>
            <person name="Hug L.A."/>
            <person name="Sharon I."/>
            <person name="Castelle C.J."/>
            <person name="Probst A.J."/>
            <person name="Thomas B.C."/>
            <person name="Singh A."/>
            <person name="Wilkins M.J."/>
            <person name="Karaoz U."/>
            <person name="Brodie E.L."/>
            <person name="Williams K.H."/>
            <person name="Hubbard S.S."/>
            <person name="Banfield J.F."/>
        </authorList>
    </citation>
    <scope>NUCLEOTIDE SEQUENCE [LARGE SCALE GENOMIC DNA]</scope>
</reference>
<accession>A0A1G1ZSQ1</accession>
<comment type="caution">
    <text evidence="2">The sequence shown here is derived from an EMBL/GenBank/DDBJ whole genome shotgun (WGS) entry which is preliminary data.</text>
</comment>
<protein>
    <submittedName>
        <fullName evidence="2">Uncharacterized protein</fullName>
    </submittedName>
</protein>
<name>A0A1G1ZSQ1_9BACT</name>
<keyword evidence="1" id="KW-0472">Membrane</keyword>
<gene>
    <name evidence="2" type="ORF">A3I24_00200</name>
</gene>
<feature type="transmembrane region" description="Helical" evidence="1">
    <location>
        <begin position="123"/>
        <end position="147"/>
    </location>
</feature>
<dbReference type="Proteomes" id="UP000177690">
    <property type="component" value="Unassembled WGS sequence"/>
</dbReference>
<sequence length="186" mass="21235">MEIRRDSFLYRVAYFYKNKESPQPIVTNLCLFFWRFILAFPVALVVFSAIYVVVTLLYVVAFLFGRYLEDGGGEIIFCSYRKWPKIGDYRILPIGVLSVLLAGFGIFWLVTAIINFYREIGNFLLSNFVLLSAGIIVFLALAIWGIVKLKQTELGKMIAVYLVAKKQKVCPIIQFVDSSKEEETGS</sequence>
<feature type="transmembrane region" description="Helical" evidence="1">
    <location>
        <begin position="89"/>
        <end position="117"/>
    </location>
</feature>
<proteinExistence type="predicted"/>
<dbReference type="EMBL" id="MHJL01000021">
    <property type="protein sequence ID" value="OGY67505.1"/>
    <property type="molecule type" value="Genomic_DNA"/>
</dbReference>
<organism evidence="2 3">
    <name type="scientific">Candidatus Harrisonbacteria bacterium RIFCSPLOWO2_02_FULL_41_13b</name>
    <dbReference type="NCBI Taxonomy" id="1798409"/>
    <lineage>
        <taxon>Bacteria</taxon>
        <taxon>Candidatus Harrisoniibacteriota</taxon>
    </lineage>
</organism>
<keyword evidence="1" id="KW-0812">Transmembrane</keyword>
<dbReference type="STRING" id="1798409.A3I24_00200"/>
<keyword evidence="1" id="KW-1133">Transmembrane helix</keyword>
<evidence type="ECO:0000256" key="1">
    <source>
        <dbReference type="SAM" id="Phobius"/>
    </source>
</evidence>
<evidence type="ECO:0000313" key="2">
    <source>
        <dbReference type="EMBL" id="OGY67505.1"/>
    </source>
</evidence>
<dbReference type="AlphaFoldDB" id="A0A1G1ZSQ1"/>